<feature type="repeat" description="ANK" evidence="3">
    <location>
        <begin position="176"/>
        <end position="208"/>
    </location>
</feature>
<keyword evidence="5" id="KW-1185">Reference proteome</keyword>
<evidence type="ECO:0000313" key="5">
    <source>
        <dbReference type="Proteomes" id="UP001597203"/>
    </source>
</evidence>
<feature type="repeat" description="ANK" evidence="3">
    <location>
        <begin position="360"/>
        <end position="396"/>
    </location>
</feature>
<dbReference type="Gene3D" id="1.25.40.20">
    <property type="entry name" value="Ankyrin repeat-containing domain"/>
    <property type="match status" value="3"/>
</dbReference>
<dbReference type="PROSITE" id="PS50088">
    <property type="entry name" value="ANK_REPEAT"/>
    <property type="match status" value="6"/>
</dbReference>
<dbReference type="Pfam" id="PF00023">
    <property type="entry name" value="Ank"/>
    <property type="match status" value="1"/>
</dbReference>
<dbReference type="PRINTS" id="PR01415">
    <property type="entry name" value="ANKYRIN"/>
</dbReference>
<dbReference type="InterPro" id="IPR036770">
    <property type="entry name" value="Ankyrin_rpt-contain_sf"/>
</dbReference>
<dbReference type="PANTHER" id="PTHR24198:SF194">
    <property type="entry name" value="INVERSIN-A"/>
    <property type="match status" value="1"/>
</dbReference>
<sequence length="433" mass="43828">MTLMFWGSLAQAQGPLLDAIKANDVAGVTSALVTGADPNERLGFGATPLAWAVSRQNPDLVRALLAGGARPDTASADGVTPLALACELGDAGIVSQLLDAHADVGAARPDRVTPLAICARFGPADAVARMLAAGAPADKSDAMGQTPLMWAASSGRVEAIVPLIKAGADVNRVSKGGFTPLFFAIRKGSVPACEALLAAGAKADYRGPERTSALQLALYQHHYAAALLFVGQGGDLAERDREGRQPLHVAASGGDAALVAAMLAKGADVNGLTGSTSIKWVTEANFGVPPPPVPPTPPLLMAAAGGHAAVMRQLVDAGAKTDFIAADGTNILLAAAAGSNVEALDYALTLAPDANVADAAGATPLHVLLYGGPQPALEPMLRLLAAHGARTDIATKRGATAAQMAEKGLSEVKNIFLKIFPPPAATTLATAQK</sequence>
<dbReference type="PANTHER" id="PTHR24198">
    <property type="entry name" value="ANKYRIN REPEAT AND PROTEIN KINASE DOMAIN-CONTAINING PROTEIN"/>
    <property type="match status" value="1"/>
</dbReference>
<keyword evidence="1" id="KW-0677">Repeat</keyword>
<feature type="repeat" description="ANK" evidence="3">
    <location>
        <begin position="242"/>
        <end position="274"/>
    </location>
</feature>
<comment type="caution">
    <text evidence="4">The sequence shown here is derived from an EMBL/GenBank/DDBJ whole genome shotgun (WGS) entry which is preliminary data.</text>
</comment>
<dbReference type="SUPFAM" id="SSF48403">
    <property type="entry name" value="Ankyrin repeat"/>
    <property type="match status" value="1"/>
</dbReference>
<feature type="repeat" description="ANK" evidence="3">
    <location>
        <begin position="44"/>
        <end position="76"/>
    </location>
</feature>
<evidence type="ECO:0000256" key="3">
    <source>
        <dbReference type="PROSITE-ProRule" id="PRU00023"/>
    </source>
</evidence>
<dbReference type="EMBL" id="JBHTLS010000132">
    <property type="protein sequence ID" value="MFD1106387.1"/>
    <property type="molecule type" value="Genomic_DNA"/>
</dbReference>
<dbReference type="PROSITE" id="PS50297">
    <property type="entry name" value="ANK_REP_REGION"/>
    <property type="match status" value="4"/>
</dbReference>
<evidence type="ECO:0000313" key="4">
    <source>
        <dbReference type="EMBL" id="MFD1106387.1"/>
    </source>
</evidence>
<evidence type="ECO:0000256" key="2">
    <source>
        <dbReference type="ARBA" id="ARBA00023043"/>
    </source>
</evidence>
<accession>A0ABW3P9C6</accession>
<dbReference type="RefSeq" id="WP_380913040.1">
    <property type="nucleotide sequence ID" value="NZ_JBHTLS010000132.1"/>
</dbReference>
<feature type="repeat" description="ANK" evidence="3">
    <location>
        <begin position="77"/>
        <end position="109"/>
    </location>
</feature>
<protein>
    <submittedName>
        <fullName evidence="4">Ankyrin repeat domain-containing protein</fullName>
    </submittedName>
</protein>
<dbReference type="Proteomes" id="UP001597203">
    <property type="component" value="Unassembled WGS sequence"/>
</dbReference>
<keyword evidence="2 3" id="KW-0040">ANK repeat</keyword>
<dbReference type="Pfam" id="PF12796">
    <property type="entry name" value="Ank_2"/>
    <property type="match status" value="2"/>
</dbReference>
<name>A0ABW3P9C6_9SPHN</name>
<organism evidence="4 5">
    <name type="scientific">Sphingobium olei</name>
    <dbReference type="NCBI Taxonomy" id="420955"/>
    <lineage>
        <taxon>Bacteria</taxon>
        <taxon>Pseudomonadati</taxon>
        <taxon>Pseudomonadota</taxon>
        <taxon>Alphaproteobacteria</taxon>
        <taxon>Sphingomonadales</taxon>
        <taxon>Sphingomonadaceae</taxon>
        <taxon>Sphingobium</taxon>
    </lineage>
</organism>
<gene>
    <name evidence="4" type="ORF">ACFQ24_16105</name>
</gene>
<reference evidence="5" key="1">
    <citation type="journal article" date="2019" name="Int. J. Syst. Evol. Microbiol.">
        <title>The Global Catalogue of Microorganisms (GCM) 10K type strain sequencing project: providing services to taxonomists for standard genome sequencing and annotation.</title>
        <authorList>
            <consortium name="The Broad Institute Genomics Platform"/>
            <consortium name="The Broad Institute Genome Sequencing Center for Infectious Disease"/>
            <person name="Wu L."/>
            <person name="Ma J."/>
        </authorList>
    </citation>
    <scope>NUCLEOTIDE SEQUENCE [LARGE SCALE GENOMIC DNA]</scope>
    <source>
        <strain evidence="5">CCUG 54329</strain>
    </source>
</reference>
<dbReference type="InterPro" id="IPR002110">
    <property type="entry name" value="Ankyrin_rpt"/>
</dbReference>
<evidence type="ECO:0000256" key="1">
    <source>
        <dbReference type="ARBA" id="ARBA00022737"/>
    </source>
</evidence>
<proteinExistence type="predicted"/>
<dbReference type="SMART" id="SM00248">
    <property type="entry name" value="ANK"/>
    <property type="match status" value="10"/>
</dbReference>
<feature type="repeat" description="ANK" evidence="3">
    <location>
        <begin position="143"/>
        <end position="175"/>
    </location>
</feature>